<organism evidence="4 5">
    <name type="scientific">Hyphodiscus hymeniophilus</name>
    <dbReference type="NCBI Taxonomy" id="353542"/>
    <lineage>
        <taxon>Eukaryota</taxon>
        <taxon>Fungi</taxon>
        <taxon>Dikarya</taxon>
        <taxon>Ascomycota</taxon>
        <taxon>Pezizomycotina</taxon>
        <taxon>Leotiomycetes</taxon>
        <taxon>Helotiales</taxon>
        <taxon>Hyphodiscaceae</taxon>
        <taxon>Hyphodiscus</taxon>
    </lineage>
</organism>
<comment type="similarity">
    <text evidence="1">Belongs to the glycosyl hydrolase 13 family.</text>
</comment>
<gene>
    <name evidence="4" type="ORF">D0Z07_8947</name>
</gene>
<dbReference type="InterPro" id="IPR006047">
    <property type="entry name" value="GH13_cat_dom"/>
</dbReference>
<dbReference type="GO" id="GO:0004574">
    <property type="term" value="F:oligo-1,6-glucosidase activity"/>
    <property type="evidence" value="ECO:0007669"/>
    <property type="project" value="TreeGrafter"/>
</dbReference>
<comment type="caution">
    <text evidence="4">The sequence shown here is derived from an EMBL/GenBank/DDBJ whole genome shotgun (WGS) entry which is preliminary data.</text>
</comment>
<dbReference type="SUPFAM" id="SSF51011">
    <property type="entry name" value="Glycosyl hydrolase domain"/>
    <property type="match status" value="1"/>
</dbReference>
<dbReference type="PANTHER" id="PTHR10357:SF222">
    <property type="entry name" value="MALTASE MALT (AFU_ORTHOLOGUE AFUA_8G07070)"/>
    <property type="match status" value="1"/>
</dbReference>
<evidence type="ECO:0000313" key="4">
    <source>
        <dbReference type="EMBL" id="KAG0645308.1"/>
    </source>
</evidence>
<dbReference type="InterPro" id="IPR017853">
    <property type="entry name" value="GH"/>
</dbReference>
<keyword evidence="5" id="KW-1185">Reference proteome</keyword>
<dbReference type="SMART" id="SM00642">
    <property type="entry name" value="Aamy"/>
    <property type="match status" value="1"/>
</dbReference>
<dbReference type="Proteomes" id="UP000785200">
    <property type="component" value="Unassembled WGS sequence"/>
</dbReference>
<sequence>MTVTERVWWKDGTVYQIYPASYKDSTGDGLGDIPGIISKIDYIKDLGVDIVWLSPMYESPQYDMGYDISNYEAVHAPYGTVADVEALISDCHSRGIRLILDLVINHTSDQHAWFKESRTSKMNAKRDWYIWRPARYGAEGRRMPPNNWRSFFSGSAWQWDEETQEYYLHLFAEQQPDLNWENPVTRKAIYDSAIEFWLKKGVDGFRVDTVNMYSKPPGLPDAPISDPGVFEQPASMLFCNGPRMHEFLREMNQLVLNKYDTMTVGELPHTPDTAHVLRYIGSNDRQLDMVFQFDIVDLGQGKTNKYQFEGYALSDLKAVVEKWQSFIAGTDAWTTAFCENHDQGRSVSRYASDLPQWRERSAKMLALMMCAMTGTLFVYQGQEIGMINAPKDWSIEDYKDIESINYYNSAVARSGNDPAVRDHVMKSIQILGRDHARLPMQWDATAYSGFTTNKNGAWMRTHDEYKSINVASQLNKSDSVLNFWKKMLSLRKEYKDLFIHGSFKGFDMTNEKTFVFAKAFGKDKAIVVCNFTAEEQKFERPGVNGKFELLISNVEGVDGTESVLKGYEGRVYLVN</sequence>
<evidence type="ECO:0000256" key="2">
    <source>
        <dbReference type="ARBA" id="ARBA00026248"/>
    </source>
</evidence>
<dbReference type="OrthoDB" id="1740265at2759"/>
<protein>
    <submittedName>
        <fullName evidence="4">Alpha-glucosidase</fullName>
    </submittedName>
</protein>
<dbReference type="GO" id="GO:0005987">
    <property type="term" value="P:sucrose catabolic process"/>
    <property type="evidence" value="ECO:0007669"/>
    <property type="project" value="TreeGrafter"/>
</dbReference>
<dbReference type="EMBL" id="VNKQ01000019">
    <property type="protein sequence ID" value="KAG0645308.1"/>
    <property type="molecule type" value="Genomic_DNA"/>
</dbReference>
<dbReference type="FunFam" id="3.90.400.10:FF:000003">
    <property type="entry name" value="Probable alpha-glucosidase (Maltase)"/>
    <property type="match status" value="1"/>
</dbReference>
<keyword evidence="2" id="KW-0462">Maltose metabolism</keyword>
<dbReference type="InterPro" id="IPR045857">
    <property type="entry name" value="O16G_dom_2"/>
</dbReference>
<dbReference type="AlphaFoldDB" id="A0A9P6SKR9"/>
<name>A0A9P6SKR9_9HELO</name>
<accession>A0A9P6SKR9</accession>
<dbReference type="Gene3D" id="3.20.20.80">
    <property type="entry name" value="Glycosidases"/>
    <property type="match status" value="1"/>
</dbReference>
<dbReference type="InterPro" id="IPR013780">
    <property type="entry name" value="Glyco_hydro_b"/>
</dbReference>
<dbReference type="PANTHER" id="PTHR10357">
    <property type="entry name" value="ALPHA-AMYLASE FAMILY MEMBER"/>
    <property type="match status" value="1"/>
</dbReference>
<evidence type="ECO:0000313" key="5">
    <source>
        <dbReference type="Proteomes" id="UP000785200"/>
    </source>
</evidence>
<dbReference type="FunFam" id="3.20.20.80:FF:000087">
    <property type="entry name" value="Oligo-1,6-glucosidase IMA1"/>
    <property type="match status" value="1"/>
</dbReference>
<dbReference type="CDD" id="cd11333">
    <property type="entry name" value="AmyAc_SI_OligoGlu_DGase"/>
    <property type="match status" value="1"/>
</dbReference>
<evidence type="ECO:0000259" key="3">
    <source>
        <dbReference type="SMART" id="SM00642"/>
    </source>
</evidence>
<dbReference type="Gene3D" id="2.60.40.1180">
    <property type="entry name" value="Golgi alpha-mannosidase II"/>
    <property type="match status" value="1"/>
</dbReference>
<proteinExistence type="inferred from homology"/>
<dbReference type="Gene3D" id="3.90.400.10">
    <property type="entry name" value="Oligo-1,6-glucosidase, Domain 2"/>
    <property type="match status" value="1"/>
</dbReference>
<evidence type="ECO:0000256" key="1">
    <source>
        <dbReference type="ARBA" id="ARBA00008061"/>
    </source>
</evidence>
<dbReference type="GO" id="GO:0004575">
    <property type="term" value="F:sucrose alpha-glucosidase activity"/>
    <property type="evidence" value="ECO:0007669"/>
    <property type="project" value="TreeGrafter"/>
</dbReference>
<dbReference type="GO" id="GO:0000025">
    <property type="term" value="P:maltose catabolic process"/>
    <property type="evidence" value="ECO:0007669"/>
    <property type="project" value="TreeGrafter"/>
</dbReference>
<dbReference type="Pfam" id="PF00128">
    <property type="entry name" value="Alpha-amylase"/>
    <property type="match status" value="1"/>
</dbReference>
<dbReference type="GO" id="GO:0033934">
    <property type="term" value="F:glucan 1,4-alpha-maltotriohydrolase activity"/>
    <property type="evidence" value="ECO:0007669"/>
    <property type="project" value="TreeGrafter"/>
</dbReference>
<dbReference type="SUPFAM" id="SSF51445">
    <property type="entry name" value="(Trans)glycosidases"/>
    <property type="match status" value="1"/>
</dbReference>
<feature type="domain" description="Glycosyl hydrolase family 13 catalytic" evidence="3">
    <location>
        <begin position="16"/>
        <end position="437"/>
    </location>
</feature>
<dbReference type="GO" id="GO:0004556">
    <property type="term" value="F:alpha-amylase activity"/>
    <property type="evidence" value="ECO:0007669"/>
    <property type="project" value="TreeGrafter"/>
</dbReference>
<reference evidence="4" key="1">
    <citation type="submission" date="2019-07" db="EMBL/GenBank/DDBJ databases">
        <title>Hyphodiscus hymeniophilus genome sequencing and assembly.</title>
        <authorList>
            <person name="Kramer G."/>
            <person name="Nodwell J."/>
        </authorList>
    </citation>
    <scope>NUCLEOTIDE SEQUENCE</scope>
    <source>
        <strain evidence="4">ATCC 34498</strain>
    </source>
</reference>